<dbReference type="Gene3D" id="2.40.50.100">
    <property type="match status" value="1"/>
</dbReference>
<dbReference type="InterPro" id="IPR027417">
    <property type="entry name" value="P-loop_NTPase"/>
</dbReference>
<keyword evidence="4 8" id="KW-0547">Nucleotide-binding</keyword>
<accession>A0A5C1DNS6</accession>
<feature type="domain" description="ABC transporter" evidence="9">
    <location>
        <begin position="18"/>
        <end position="248"/>
    </location>
</feature>
<keyword evidence="11" id="KW-1185">Reference proteome</keyword>
<dbReference type="GO" id="GO:0016887">
    <property type="term" value="F:ATP hydrolysis activity"/>
    <property type="evidence" value="ECO:0007669"/>
    <property type="project" value="InterPro"/>
</dbReference>
<keyword evidence="7 8" id="KW-0472">Membrane</keyword>
<dbReference type="Proteomes" id="UP000322079">
    <property type="component" value="Chromosome"/>
</dbReference>
<dbReference type="InterPro" id="IPR050093">
    <property type="entry name" value="ABC_SmlMolc_Importer"/>
</dbReference>
<dbReference type="SUPFAM" id="SSF52540">
    <property type="entry name" value="P-loop containing nucleoside triphosphate hydrolases"/>
    <property type="match status" value="1"/>
</dbReference>
<dbReference type="GO" id="GO:0015417">
    <property type="term" value="F:ABC-type polyamine transporter activity"/>
    <property type="evidence" value="ECO:0007669"/>
    <property type="project" value="UniProtKB-EC"/>
</dbReference>
<dbReference type="PANTHER" id="PTHR42781">
    <property type="entry name" value="SPERMIDINE/PUTRESCINE IMPORT ATP-BINDING PROTEIN POTA"/>
    <property type="match status" value="1"/>
</dbReference>
<dbReference type="FunFam" id="3.40.50.300:FF:000133">
    <property type="entry name" value="Spermidine/putrescine import ATP-binding protein PotA"/>
    <property type="match status" value="1"/>
</dbReference>
<evidence type="ECO:0000256" key="2">
    <source>
        <dbReference type="ARBA" id="ARBA00022475"/>
    </source>
</evidence>
<gene>
    <name evidence="8 10" type="primary">potA</name>
    <name evidence="10" type="ORF">FYK34_02070</name>
</gene>
<dbReference type="KEGG" id="chrm:FYK34_02070"/>
<keyword evidence="3" id="KW-0997">Cell inner membrane</keyword>
<dbReference type="InterPro" id="IPR008995">
    <property type="entry name" value="Mo/tungstate-bd_C_term_dom"/>
</dbReference>
<dbReference type="InterPro" id="IPR017871">
    <property type="entry name" value="ABC_transporter-like_CS"/>
</dbReference>
<dbReference type="SMART" id="SM00382">
    <property type="entry name" value="AAA"/>
    <property type="match status" value="1"/>
</dbReference>
<dbReference type="SUPFAM" id="SSF50331">
    <property type="entry name" value="MOP-like"/>
    <property type="match status" value="1"/>
</dbReference>
<evidence type="ECO:0000256" key="1">
    <source>
        <dbReference type="ARBA" id="ARBA00022448"/>
    </source>
</evidence>
<evidence type="ECO:0000256" key="7">
    <source>
        <dbReference type="ARBA" id="ARBA00023136"/>
    </source>
</evidence>
<evidence type="ECO:0000259" key="9">
    <source>
        <dbReference type="PROSITE" id="PS50893"/>
    </source>
</evidence>
<dbReference type="PANTHER" id="PTHR42781:SF5">
    <property type="entry name" value="PUTRESCINE TRANSPORT ATP-BINDING PROTEIN POTG"/>
    <property type="match status" value="1"/>
</dbReference>
<dbReference type="EC" id="7.6.2.11" evidence="8"/>
<evidence type="ECO:0000256" key="4">
    <source>
        <dbReference type="ARBA" id="ARBA00022741"/>
    </source>
</evidence>
<keyword evidence="2 8" id="KW-1003">Cell membrane</keyword>
<dbReference type="AlphaFoldDB" id="A0A5C1DNS6"/>
<dbReference type="GO" id="GO:0005524">
    <property type="term" value="F:ATP binding"/>
    <property type="evidence" value="ECO:0007669"/>
    <property type="project" value="UniProtKB-KW"/>
</dbReference>
<proteinExistence type="inferred from homology"/>
<evidence type="ECO:0000313" key="11">
    <source>
        <dbReference type="Proteomes" id="UP000322079"/>
    </source>
</evidence>
<reference evidence="10 11" key="1">
    <citation type="submission" date="2019-08" db="EMBL/GenBank/DDBJ databases">
        <title>Chromobacterium paludis, a novel bacterium isolated from a Maryland marsh pond.</title>
        <authorList>
            <person name="Blackburn M.B."/>
            <person name="Gundersen-Rindal D.E."/>
        </authorList>
    </citation>
    <scope>NUCLEOTIDE SEQUENCE [LARGE SCALE GENOMIC DNA]</scope>
    <source>
        <strain evidence="11">IIBBL 257-1</strain>
    </source>
</reference>
<evidence type="ECO:0000256" key="5">
    <source>
        <dbReference type="ARBA" id="ARBA00022840"/>
    </source>
</evidence>
<keyword evidence="1 8" id="KW-0813">Transport</keyword>
<dbReference type="EMBL" id="CP043473">
    <property type="protein sequence ID" value="QEL57767.1"/>
    <property type="molecule type" value="Genomic_DNA"/>
</dbReference>
<evidence type="ECO:0000256" key="8">
    <source>
        <dbReference type="RuleBase" id="RU364083"/>
    </source>
</evidence>
<dbReference type="NCBIfam" id="TIGR01187">
    <property type="entry name" value="potA"/>
    <property type="match status" value="1"/>
</dbReference>
<sequence length="377" mass="41576">MPARGAASVTAAADAAYLRISGVVKKFGDHLAVDHIDLDIRRNEIFALLGSSGCGKSTLLRMLAGMETPTSGRIILDGQDMQGLRPYERPVNMMFQNYALFPHMTVEQNVAFGLKQDGVPRDEIAERVAKMLDLVQMRKYAGRKPHQLSGGQQQRVALARSLVKRPKLLLLDEPLGALDKKLRQQTQLELVNTIEAVGVTCIMVTHDQEEAMTMSSRIGIMSEGKLLQVGTPTEIYEYPNCRFTAEFIGETNMFEGAVVVDEPDLVEINSQELGGMIRIDHGITGPKGMHVWASVRPEDVRLDKQALPPGPNRAAGTVQDIAYLGSYSVYHVKLASGKIVKSVVPSSRWFDANETAPTWDEPVYVSWRSDTPVVLTM</sequence>
<dbReference type="PROSITE" id="PS00211">
    <property type="entry name" value="ABC_TRANSPORTER_1"/>
    <property type="match status" value="1"/>
</dbReference>
<comment type="function">
    <text evidence="8">Part of the ABC transporter complex PotABCD involved in spermidine/putrescine import. Responsible for energy coupling to the transport system.</text>
</comment>
<dbReference type="RefSeq" id="WP_149299702.1">
    <property type="nucleotide sequence ID" value="NZ_CP043473.1"/>
</dbReference>
<dbReference type="InterPro" id="IPR003439">
    <property type="entry name" value="ABC_transporter-like_ATP-bd"/>
</dbReference>
<dbReference type="InterPro" id="IPR003593">
    <property type="entry name" value="AAA+_ATPase"/>
</dbReference>
<comment type="subunit">
    <text evidence="8">The complex is composed of two ATP-binding proteins (PotA), two transmembrane proteins (PotB and PotC) and a solute-binding protein (PotD).</text>
</comment>
<dbReference type="Pfam" id="PF08402">
    <property type="entry name" value="TOBE_2"/>
    <property type="match status" value="1"/>
</dbReference>
<dbReference type="Pfam" id="PF00005">
    <property type="entry name" value="ABC_tran"/>
    <property type="match status" value="1"/>
</dbReference>
<dbReference type="Gene3D" id="3.40.50.300">
    <property type="entry name" value="P-loop containing nucleotide triphosphate hydrolases"/>
    <property type="match status" value="1"/>
</dbReference>
<protein>
    <recommendedName>
        <fullName evidence="8">Spermidine/putrescine import ATP-binding protein PotA</fullName>
        <ecNumber evidence="8">7.6.2.11</ecNumber>
    </recommendedName>
</protein>
<keyword evidence="5 8" id="KW-0067">ATP-binding</keyword>
<evidence type="ECO:0000256" key="6">
    <source>
        <dbReference type="ARBA" id="ARBA00022967"/>
    </source>
</evidence>
<keyword evidence="6 8" id="KW-1278">Translocase</keyword>
<organism evidence="10 11">
    <name type="scientific">Chromobacterium paludis</name>
    <dbReference type="NCBI Taxonomy" id="2605945"/>
    <lineage>
        <taxon>Bacteria</taxon>
        <taxon>Pseudomonadati</taxon>
        <taxon>Pseudomonadota</taxon>
        <taxon>Betaproteobacteria</taxon>
        <taxon>Neisseriales</taxon>
        <taxon>Chromobacteriaceae</taxon>
        <taxon>Chromobacterium</taxon>
    </lineage>
</organism>
<comment type="catalytic activity">
    <reaction evidence="8">
        <text>ATP + H2O + polyamine-[polyamine-binding protein]Side 1 = ADP + phosphate + polyamineSide 2 + [polyamine-binding protein]Side 1.</text>
        <dbReference type="EC" id="7.6.2.11"/>
    </reaction>
</comment>
<evidence type="ECO:0000313" key="10">
    <source>
        <dbReference type="EMBL" id="QEL57767.1"/>
    </source>
</evidence>
<dbReference type="GO" id="GO:0043190">
    <property type="term" value="C:ATP-binding cassette (ABC) transporter complex"/>
    <property type="evidence" value="ECO:0007669"/>
    <property type="project" value="InterPro"/>
</dbReference>
<dbReference type="GO" id="GO:0015847">
    <property type="term" value="P:putrescine transport"/>
    <property type="evidence" value="ECO:0007669"/>
    <property type="project" value="UniProtKB-ARBA"/>
</dbReference>
<comment type="similarity">
    <text evidence="8">Belongs to the ABC transporter superfamily. Spermidine/putrescine importer (TC 3.A.1.11.1) family.</text>
</comment>
<dbReference type="PROSITE" id="PS50893">
    <property type="entry name" value="ABC_TRANSPORTER_2"/>
    <property type="match status" value="1"/>
</dbReference>
<dbReference type="InterPro" id="IPR005893">
    <property type="entry name" value="PotA-like"/>
</dbReference>
<dbReference type="InterPro" id="IPR013611">
    <property type="entry name" value="Transp-assoc_OB_typ2"/>
</dbReference>
<evidence type="ECO:0000256" key="3">
    <source>
        <dbReference type="ARBA" id="ARBA00022519"/>
    </source>
</evidence>
<name>A0A5C1DNS6_9NEIS</name>